<dbReference type="Gene3D" id="3.30.2180.10">
    <property type="entry name" value="ATP12-like"/>
    <property type="match status" value="1"/>
</dbReference>
<reference evidence="6" key="1">
    <citation type="submission" date="2022-11" db="EMBL/GenBank/DDBJ databases">
        <authorList>
            <person name="Morgan W.R."/>
            <person name="Tartar A."/>
        </authorList>
    </citation>
    <scope>NUCLEOTIDE SEQUENCE</scope>
    <source>
        <strain evidence="6">ARSEF 373</strain>
    </source>
</reference>
<accession>A0AAV2Z2T1</accession>
<comment type="caution">
    <text evidence="6">The sequence shown here is derived from an EMBL/GenBank/DDBJ whole genome shotgun (WGS) entry which is preliminary data.</text>
</comment>
<reference evidence="6" key="2">
    <citation type="journal article" date="2023" name="Microbiol Resour">
        <title>Decontamination and Annotation of the Draft Genome Sequence of the Oomycete Lagenidium giganteum ARSEF 373.</title>
        <authorList>
            <person name="Morgan W.R."/>
            <person name="Tartar A."/>
        </authorList>
    </citation>
    <scope>NUCLEOTIDE SEQUENCE</scope>
    <source>
        <strain evidence="6">ARSEF 373</strain>
    </source>
</reference>
<organism evidence="6 7">
    <name type="scientific">Lagenidium giganteum</name>
    <dbReference type="NCBI Taxonomy" id="4803"/>
    <lineage>
        <taxon>Eukaryota</taxon>
        <taxon>Sar</taxon>
        <taxon>Stramenopiles</taxon>
        <taxon>Oomycota</taxon>
        <taxon>Peronosporomycetes</taxon>
        <taxon>Pythiales</taxon>
        <taxon>Pythiaceae</taxon>
    </lineage>
</organism>
<evidence type="ECO:0008006" key="8">
    <source>
        <dbReference type="Google" id="ProtNLM"/>
    </source>
</evidence>
<evidence type="ECO:0000256" key="2">
    <source>
        <dbReference type="ARBA" id="ARBA00008231"/>
    </source>
</evidence>
<dbReference type="Pfam" id="PF07542">
    <property type="entry name" value="ATP12"/>
    <property type="match status" value="1"/>
</dbReference>
<dbReference type="SUPFAM" id="SSF160909">
    <property type="entry name" value="ATP12-like"/>
    <property type="match status" value="1"/>
</dbReference>
<comment type="similarity">
    <text evidence="2">Belongs to the ATP12 family.</text>
</comment>
<keyword evidence="3" id="KW-0809">Transit peptide</keyword>
<dbReference type="GO" id="GO:0005739">
    <property type="term" value="C:mitochondrion"/>
    <property type="evidence" value="ECO:0007669"/>
    <property type="project" value="UniProtKB-SubCell"/>
</dbReference>
<dbReference type="PANTHER" id="PTHR21013">
    <property type="entry name" value="ATP SYNTHASE MITOCHONDRIAL F1 COMPLEX ASSEMBLY FACTOR 2/ATP12 PROTEIN, MITOCHONDRIAL PRECURSOR"/>
    <property type="match status" value="1"/>
</dbReference>
<dbReference type="PANTHER" id="PTHR21013:SF10">
    <property type="entry name" value="ATP SYNTHASE MITOCHONDRIAL F1 COMPLEX ASSEMBLY FACTOR 2"/>
    <property type="match status" value="1"/>
</dbReference>
<evidence type="ECO:0000313" key="6">
    <source>
        <dbReference type="EMBL" id="DAZ99868.1"/>
    </source>
</evidence>
<evidence type="ECO:0000313" key="7">
    <source>
        <dbReference type="Proteomes" id="UP001146120"/>
    </source>
</evidence>
<dbReference type="InterPro" id="IPR023335">
    <property type="entry name" value="ATP12_ortho_dom_sf"/>
</dbReference>
<proteinExistence type="inferred from homology"/>
<evidence type="ECO:0000256" key="1">
    <source>
        <dbReference type="ARBA" id="ARBA00004173"/>
    </source>
</evidence>
<dbReference type="EMBL" id="DAKRPA010000075">
    <property type="protein sequence ID" value="DAZ99868.1"/>
    <property type="molecule type" value="Genomic_DNA"/>
</dbReference>
<sequence length="281" mass="31564">MMMAMRTTKQAARVLRRDFSARVGSGGVAGPKITGAVRLYKDVDVAEIKADDGATTYAVQLDGRTVKTPARTPVRLPNKQLARIVAHEWDAQEKTIRPATMPMMSLASTALDLGATSTRKELVDEMMHYLHTDTVCYMVTDDQQEKLAALQNKKWKPLRDWFEETFATDGAKVDVSYGTIDGLTHDRQLVDNVRSELEKLSDYELVAMRCLTKECKSLITALALHKRHVTAKEAMDLCRLEEEYQISRWGLVEGGHDLDRVNCTVNLSSASLLLWLLRNHA</sequence>
<dbReference type="Gene3D" id="1.10.3580.10">
    <property type="entry name" value="ATP12 ATPase"/>
    <property type="match status" value="1"/>
</dbReference>
<evidence type="ECO:0000256" key="4">
    <source>
        <dbReference type="ARBA" id="ARBA00023128"/>
    </source>
</evidence>
<protein>
    <recommendedName>
        <fullName evidence="8">ATP synthase mitochondrial F1 complex assembly factor 2</fullName>
    </recommendedName>
</protein>
<keyword evidence="7" id="KW-1185">Reference proteome</keyword>
<evidence type="ECO:0000256" key="3">
    <source>
        <dbReference type="ARBA" id="ARBA00022946"/>
    </source>
</evidence>
<keyword evidence="4" id="KW-0496">Mitochondrion</keyword>
<keyword evidence="5" id="KW-0143">Chaperone</keyword>
<dbReference type="AlphaFoldDB" id="A0AAV2Z2T1"/>
<dbReference type="Proteomes" id="UP001146120">
    <property type="component" value="Unassembled WGS sequence"/>
</dbReference>
<comment type="subcellular location">
    <subcellularLocation>
        <location evidence="1">Mitochondrion</location>
    </subcellularLocation>
</comment>
<gene>
    <name evidence="6" type="ORF">N0F65_008611</name>
</gene>
<evidence type="ECO:0000256" key="5">
    <source>
        <dbReference type="ARBA" id="ARBA00023186"/>
    </source>
</evidence>
<dbReference type="InterPro" id="IPR011419">
    <property type="entry name" value="ATP12_ATP_synth-F1-assembly"/>
</dbReference>
<name>A0AAV2Z2T1_9STRA</name>
<dbReference type="GO" id="GO:0033615">
    <property type="term" value="P:mitochondrial proton-transporting ATP synthase complex assembly"/>
    <property type="evidence" value="ECO:0007669"/>
    <property type="project" value="TreeGrafter"/>
</dbReference>
<dbReference type="InterPro" id="IPR042272">
    <property type="entry name" value="ATP12_ATP_synth-F1-assembly_N"/>
</dbReference>